<evidence type="ECO:0000313" key="2">
    <source>
        <dbReference type="EMBL" id="MBU3838619.1"/>
    </source>
</evidence>
<dbReference type="CDD" id="cd14948">
    <property type="entry name" value="BACON"/>
    <property type="match status" value="1"/>
</dbReference>
<dbReference type="Gene3D" id="2.60.40.10">
    <property type="entry name" value="Immunoglobulins"/>
    <property type="match status" value="2"/>
</dbReference>
<comment type="caution">
    <text evidence="2">The sequence shown here is derived from an EMBL/GenBank/DDBJ whole genome shotgun (WGS) entry which is preliminary data.</text>
</comment>
<proteinExistence type="predicted"/>
<protein>
    <recommendedName>
        <fullName evidence="1">BACON domain-containing protein</fullName>
    </recommendedName>
</protein>
<dbReference type="Pfam" id="PF13004">
    <property type="entry name" value="BACON"/>
    <property type="match status" value="2"/>
</dbReference>
<dbReference type="EMBL" id="JAHLFW010000081">
    <property type="protein sequence ID" value="MBU3838619.1"/>
    <property type="molecule type" value="Genomic_DNA"/>
</dbReference>
<dbReference type="PROSITE" id="PS51257">
    <property type="entry name" value="PROKAR_LIPOPROTEIN"/>
    <property type="match status" value="1"/>
</dbReference>
<name>A0A948WXF1_9BACT</name>
<feature type="domain" description="BACON" evidence="1">
    <location>
        <begin position="59"/>
        <end position="112"/>
    </location>
</feature>
<dbReference type="InterPro" id="IPR013783">
    <property type="entry name" value="Ig-like_fold"/>
</dbReference>
<dbReference type="Pfam" id="PF09471">
    <property type="entry name" value="Peptidase_M64"/>
    <property type="match status" value="1"/>
</dbReference>
<dbReference type="Proteomes" id="UP000783796">
    <property type="component" value="Unassembled WGS sequence"/>
</dbReference>
<reference evidence="2" key="1">
    <citation type="journal article" date="2021" name="PeerJ">
        <title>Extensive microbial diversity within the chicken gut microbiome revealed by metagenomics and culture.</title>
        <authorList>
            <person name="Gilroy R."/>
            <person name="Ravi A."/>
            <person name="Getino M."/>
            <person name="Pursley I."/>
            <person name="Horton D.L."/>
            <person name="Alikhan N.F."/>
            <person name="Baker D."/>
            <person name="Gharbi K."/>
            <person name="Hall N."/>
            <person name="Watson M."/>
            <person name="Adriaenssens E.M."/>
            <person name="Foster-Nyarko E."/>
            <person name="Jarju S."/>
            <person name="Secka A."/>
            <person name="Antonio M."/>
            <person name="Oren A."/>
            <person name="Chaudhuri R.R."/>
            <person name="La Ragione R."/>
            <person name="Hildebrand F."/>
            <person name="Pallen M.J."/>
        </authorList>
    </citation>
    <scope>NUCLEOTIDE SEQUENCE</scope>
    <source>
        <strain evidence="2">G4-2901</strain>
    </source>
</reference>
<evidence type="ECO:0000313" key="3">
    <source>
        <dbReference type="Proteomes" id="UP000783796"/>
    </source>
</evidence>
<dbReference type="GO" id="GO:0008237">
    <property type="term" value="F:metallopeptidase activity"/>
    <property type="evidence" value="ECO:0007669"/>
    <property type="project" value="InterPro"/>
</dbReference>
<accession>A0A948WXF1</accession>
<dbReference type="AlphaFoldDB" id="A0A948WXF1"/>
<gene>
    <name evidence="2" type="ORF">H9777_10000</name>
</gene>
<dbReference type="InterPro" id="IPR024079">
    <property type="entry name" value="MetalloPept_cat_dom_sf"/>
</dbReference>
<reference evidence="2" key="2">
    <citation type="submission" date="2021-04" db="EMBL/GenBank/DDBJ databases">
        <authorList>
            <person name="Gilroy R."/>
        </authorList>
    </citation>
    <scope>NUCLEOTIDE SEQUENCE</scope>
    <source>
        <strain evidence="2">G4-2901</strain>
    </source>
</reference>
<evidence type="ECO:0000259" key="1">
    <source>
        <dbReference type="Pfam" id="PF13004"/>
    </source>
</evidence>
<feature type="domain" description="BACON" evidence="1">
    <location>
        <begin position="156"/>
        <end position="220"/>
    </location>
</feature>
<dbReference type="Gene3D" id="3.40.390.10">
    <property type="entry name" value="Collagenase (Catalytic Domain)"/>
    <property type="match status" value="1"/>
</dbReference>
<dbReference type="InterPro" id="IPR019026">
    <property type="entry name" value="Peptidase_M64_IgA"/>
</dbReference>
<sequence length="575" mass="65401">MKITLLNVKIILLFLIIFTSCSKEEEFNHVIDITSIEDKFVISPLKNSSVTINFTANVDWNAKTDADWAILSPTSGKSGNSSITVIAKDDNNTGEERSAKLTIYSTDTNVEIPFVQQKKDVINLTQKTYTVSHQGGEVIVEYSTNIPLNLIKISFGEETVDWIEVINEKSKALVSDKIKFVVQPNIVRKERSARFKIIAMQTPDSDEKLLESDVITIKQEMVPVGTSSDFSKDKQVIVLQKHTVGNGIPLVFLGDGFLDNDINNGHYLEVMNKAVENFFTEEPIKSLKDYFDIWAVNAVSINNAFGTQYTTKFGCRLQGGGSTLIEGNHEKVMEYVGVIPELKNNSELMSEATCVVILNTTEYAGTCYFGFNDLETNKKINLAIGYCPMINGINDDMFRRVLCHECIGHGFAKLLDEYSYQEMGRMPLSEIEQNQRIQKDLGWYMNVDFTNDRNKVLWSKFLKDSRYTNKDNHGEILSIYEGACTYWLGAYRPTNESMMRSNINGFNAPSREAIYKRVMSVAYGDEWMYDFNEFTKFDLQHLPKPAGTRGAVEQNKYIRPFAEPIFTNKYIKIHY</sequence>
<organism evidence="2 3">
    <name type="scientific">Candidatus Phocaeicola faecigallinarum</name>
    <dbReference type="NCBI Taxonomy" id="2838732"/>
    <lineage>
        <taxon>Bacteria</taxon>
        <taxon>Pseudomonadati</taxon>
        <taxon>Bacteroidota</taxon>
        <taxon>Bacteroidia</taxon>
        <taxon>Bacteroidales</taxon>
        <taxon>Bacteroidaceae</taxon>
        <taxon>Phocaeicola</taxon>
    </lineage>
</organism>
<dbReference type="InterPro" id="IPR024361">
    <property type="entry name" value="BACON"/>
</dbReference>